<dbReference type="EMBL" id="CAJFDH010000002">
    <property type="protein sequence ID" value="CAD5212823.1"/>
    <property type="molecule type" value="Genomic_DNA"/>
</dbReference>
<gene>
    <name evidence="2" type="ORF">BOKJ2_LOCUS4624</name>
</gene>
<dbReference type="OrthoDB" id="6359816at2759"/>
<dbReference type="Gene3D" id="3.30.710.10">
    <property type="entry name" value="Potassium Channel Kv1.1, Chain A"/>
    <property type="match status" value="1"/>
</dbReference>
<accession>A0A811KBR1</accession>
<evidence type="ECO:0000313" key="2">
    <source>
        <dbReference type="EMBL" id="CAD5212823.1"/>
    </source>
</evidence>
<dbReference type="InterPro" id="IPR000210">
    <property type="entry name" value="BTB/POZ_dom"/>
</dbReference>
<feature type="domain" description="BTB" evidence="1">
    <location>
        <begin position="252"/>
        <end position="324"/>
    </location>
</feature>
<evidence type="ECO:0000313" key="3">
    <source>
        <dbReference type="Proteomes" id="UP000614601"/>
    </source>
</evidence>
<dbReference type="Proteomes" id="UP000783686">
    <property type="component" value="Unassembled WGS sequence"/>
</dbReference>
<dbReference type="InterPro" id="IPR011333">
    <property type="entry name" value="SKP1/BTB/POZ_sf"/>
</dbReference>
<proteinExistence type="predicted"/>
<dbReference type="AlphaFoldDB" id="A0A811KBR1"/>
<dbReference type="Proteomes" id="UP000614601">
    <property type="component" value="Unassembled WGS sequence"/>
</dbReference>
<sequence length="414" mass="47716">MKEVRYRGVVDTLCSVGQGFKSCSLYSGGNEKWDTTVLNEPFHNNAFPEAGNWRRGDARQPEAGNWRHRDARQRRWGEVQPQMEENFLQEREAIRRAEFNRERTQITKRVPLTVTQRENVEMELQVDAFKDSPQFTTTLLIEYNRGYKRIGFKIQPISPAWQKVHVRIASVRDSRFDSRNPLSNNMLRMEKVDNGEALYAAVSVPGSLECGVEFLFSTERNEAENGEGRRSNRNQPENKFQASKMFMDEKYSDFTFVCEYEGEETIRIPVHKVIVGPSSPYFQGMFFGQHEESANGEAVVNTFKPNIVKEIFYYIYNNKISDEAYSNCSEIVKAADYFQLDGLRDHCLAEVGKNINRNNVLDLICLAGQFGGVDISSKAKKYVDTYMTKDDIKELYTNLIHNNPEAAIHFFTST</sequence>
<dbReference type="PROSITE" id="PS50097">
    <property type="entry name" value="BTB"/>
    <property type="match status" value="1"/>
</dbReference>
<dbReference type="PANTHER" id="PTHR24413">
    <property type="entry name" value="SPECKLE-TYPE POZ PROTEIN"/>
    <property type="match status" value="1"/>
</dbReference>
<dbReference type="CDD" id="cd18186">
    <property type="entry name" value="BTB_POZ_ZBTB_KLHL-like"/>
    <property type="match status" value="1"/>
</dbReference>
<dbReference type="Pfam" id="PF00651">
    <property type="entry name" value="BTB"/>
    <property type="match status" value="1"/>
</dbReference>
<dbReference type="EMBL" id="CAJFCW020000002">
    <property type="protein sequence ID" value="CAG9097722.1"/>
    <property type="molecule type" value="Genomic_DNA"/>
</dbReference>
<dbReference type="SUPFAM" id="SSF54695">
    <property type="entry name" value="POZ domain"/>
    <property type="match status" value="1"/>
</dbReference>
<reference evidence="2" key="1">
    <citation type="submission" date="2020-09" db="EMBL/GenBank/DDBJ databases">
        <authorList>
            <person name="Kikuchi T."/>
        </authorList>
    </citation>
    <scope>NUCLEOTIDE SEQUENCE</scope>
    <source>
        <strain evidence="2">SH1</strain>
    </source>
</reference>
<dbReference type="SMART" id="SM00225">
    <property type="entry name" value="BTB"/>
    <property type="match status" value="1"/>
</dbReference>
<comment type="caution">
    <text evidence="2">The sequence shown here is derived from an EMBL/GenBank/DDBJ whole genome shotgun (WGS) entry which is preliminary data.</text>
</comment>
<protein>
    <recommendedName>
        <fullName evidence="1">BTB domain-containing protein</fullName>
    </recommendedName>
</protein>
<keyword evidence="3" id="KW-1185">Reference proteome</keyword>
<organism evidence="2 3">
    <name type="scientific">Bursaphelenchus okinawaensis</name>
    <dbReference type="NCBI Taxonomy" id="465554"/>
    <lineage>
        <taxon>Eukaryota</taxon>
        <taxon>Metazoa</taxon>
        <taxon>Ecdysozoa</taxon>
        <taxon>Nematoda</taxon>
        <taxon>Chromadorea</taxon>
        <taxon>Rhabditida</taxon>
        <taxon>Tylenchina</taxon>
        <taxon>Tylenchomorpha</taxon>
        <taxon>Aphelenchoidea</taxon>
        <taxon>Aphelenchoididae</taxon>
        <taxon>Bursaphelenchus</taxon>
    </lineage>
</organism>
<evidence type="ECO:0000259" key="1">
    <source>
        <dbReference type="PROSITE" id="PS50097"/>
    </source>
</evidence>
<name>A0A811KBR1_9BILA</name>